<sequence>MKLKGKVALVTGGSQGIGEAVSRALSQEGAIVAVVASSSVEKAVAVARTLGAAEGRAKGYAADVRDADAMTQLAKEIVADFGRIDILVNCAGVFVPTPIDSDDKSNMNKTVDINVKGTWNAISAVVPEMKRNGYGKIVNIASVCGIMGFGSFAAYCATKAAVIMLTKTLVFELAPHGININAIGPGNTATPINEYIRKDPEYASVLKEIVDQTPSGNAYSSPEDIAQIALFLVSDAARAMHGSFVLADEGYSAGADFTSD</sequence>
<accession>A0AAJ5NDS8</accession>
<dbReference type="Proteomes" id="UP000268684">
    <property type="component" value="Chromosome III"/>
</dbReference>
<dbReference type="SMART" id="SM00822">
    <property type="entry name" value="PKS_KR"/>
    <property type="match status" value="1"/>
</dbReference>
<name>A0AAJ5NDS8_9BURK</name>
<organism evidence="4 5">
    <name type="scientific">Burkholderia stabilis</name>
    <dbReference type="NCBI Taxonomy" id="95485"/>
    <lineage>
        <taxon>Bacteria</taxon>
        <taxon>Pseudomonadati</taxon>
        <taxon>Pseudomonadota</taxon>
        <taxon>Betaproteobacteria</taxon>
        <taxon>Burkholderiales</taxon>
        <taxon>Burkholderiaceae</taxon>
        <taxon>Burkholderia</taxon>
        <taxon>Burkholderia cepacia complex</taxon>
    </lineage>
</organism>
<evidence type="ECO:0000259" key="3">
    <source>
        <dbReference type="SMART" id="SM00822"/>
    </source>
</evidence>
<evidence type="ECO:0000256" key="2">
    <source>
        <dbReference type="RuleBase" id="RU000363"/>
    </source>
</evidence>
<dbReference type="GO" id="GO:0016616">
    <property type="term" value="F:oxidoreductase activity, acting on the CH-OH group of donors, NAD or NADP as acceptor"/>
    <property type="evidence" value="ECO:0007669"/>
    <property type="project" value="TreeGrafter"/>
</dbReference>
<proteinExistence type="inferred from homology"/>
<dbReference type="InterPro" id="IPR057326">
    <property type="entry name" value="KR_dom"/>
</dbReference>
<dbReference type="InterPro" id="IPR002347">
    <property type="entry name" value="SDR_fam"/>
</dbReference>
<evidence type="ECO:0000313" key="5">
    <source>
        <dbReference type="Proteomes" id="UP000268684"/>
    </source>
</evidence>
<evidence type="ECO:0000313" key="4">
    <source>
        <dbReference type="EMBL" id="VBB16584.1"/>
    </source>
</evidence>
<dbReference type="PRINTS" id="PR00081">
    <property type="entry name" value="GDHRDH"/>
</dbReference>
<feature type="domain" description="Ketoreductase" evidence="3">
    <location>
        <begin position="6"/>
        <end position="186"/>
    </location>
</feature>
<gene>
    <name evidence="4" type="ORF">BSTAB16_6791</name>
</gene>
<keyword evidence="5" id="KW-1185">Reference proteome</keyword>
<comment type="similarity">
    <text evidence="1 2">Belongs to the short-chain dehydrogenases/reductases (SDR) family.</text>
</comment>
<dbReference type="InterPro" id="IPR036291">
    <property type="entry name" value="NAD(P)-bd_dom_sf"/>
</dbReference>
<dbReference type="Pfam" id="PF00106">
    <property type="entry name" value="adh_short"/>
    <property type="match status" value="1"/>
</dbReference>
<dbReference type="RefSeq" id="WP_122172863.1">
    <property type="nucleotide sequence ID" value="NZ_CADFEQ010000006.1"/>
</dbReference>
<evidence type="ECO:0000256" key="1">
    <source>
        <dbReference type="ARBA" id="ARBA00006484"/>
    </source>
</evidence>
<dbReference type="FunFam" id="3.40.50.720:FF:000084">
    <property type="entry name" value="Short-chain dehydrogenase reductase"/>
    <property type="match status" value="1"/>
</dbReference>
<dbReference type="Gene3D" id="3.40.50.720">
    <property type="entry name" value="NAD(P)-binding Rossmann-like Domain"/>
    <property type="match status" value="1"/>
</dbReference>
<dbReference type="EMBL" id="LR025744">
    <property type="protein sequence ID" value="VBB16584.1"/>
    <property type="molecule type" value="Genomic_DNA"/>
</dbReference>
<dbReference type="PRINTS" id="PR00080">
    <property type="entry name" value="SDRFAMILY"/>
</dbReference>
<dbReference type="SUPFAM" id="SSF51735">
    <property type="entry name" value="NAD(P)-binding Rossmann-fold domains"/>
    <property type="match status" value="1"/>
</dbReference>
<reference evidence="4 5" key="1">
    <citation type="submission" date="2017-11" db="EMBL/GenBank/DDBJ databases">
        <authorList>
            <person name="Seth-Smith MB H."/>
        </authorList>
    </citation>
    <scope>NUCLEOTIDE SEQUENCE [LARGE SCALE GENOMIC DNA]</scope>
    <source>
        <strain evidence="4">E</strain>
    </source>
</reference>
<dbReference type="PANTHER" id="PTHR42760">
    <property type="entry name" value="SHORT-CHAIN DEHYDROGENASES/REDUCTASES FAMILY MEMBER"/>
    <property type="match status" value="1"/>
</dbReference>
<dbReference type="AlphaFoldDB" id="A0AAJ5NDS8"/>
<dbReference type="CDD" id="cd05233">
    <property type="entry name" value="SDR_c"/>
    <property type="match status" value="1"/>
</dbReference>
<protein>
    <submittedName>
        <fullName evidence="4">3-oxoacyl-[acyl-carrier-protein] reductase FabG,3-ketoacyl-(Acyl-carrier-protein) reductase,Uncharacterized conserved protein,3-hydroxybutyrate dehydrogenase,short chain dehydrogenase</fullName>
    </submittedName>
</protein>
<dbReference type="GeneID" id="71059199"/>